<keyword evidence="2" id="KW-0472">Membrane</keyword>
<dbReference type="RefSeq" id="WP_073444793.1">
    <property type="nucleotide sequence ID" value="NZ_LJSN01000003.1"/>
</dbReference>
<dbReference type="EMBL" id="LJSN01000003">
    <property type="protein sequence ID" value="PNE38187.1"/>
    <property type="molecule type" value="Genomic_DNA"/>
</dbReference>
<feature type="transmembrane region" description="Helical" evidence="2">
    <location>
        <begin position="44"/>
        <end position="64"/>
    </location>
</feature>
<feature type="transmembrane region" description="Helical" evidence="2">
    <location>
        <begin position="149"/>
        <end position="168"/>
    </location>
</feature>
<dbReference type="Proteomes" id="UP000236047">
    <property type="component" value="Unassembled WGS sequence"/>
</dbReference>
<feature type="transmembrane region" description="Helical" evidence="2">
    <location>
        <begin position="197"/>
        <end position="218"/>
    </location>
</feature>
<dbReference type="AlphaFoldDB" id="A0A2N8PAZ4"/>
<protein>
    <recommendedName>
        <fullName evidence="3">DUF7224 domain-containing protein</fullName>
    </recommendedName>
</protein>
<sequence>MLWRTVLRSSSATWLAPLLAAFVAVLLSDDLTAGVTPGYWPSALGHANFALHFVAPACATAGAWEGSRITRGNVTHWAPARSGLGIALPLLVPVFVLGAVGMAVAAALTISTGQPDVGTPPVGMVLIWLVVLAAHSFAGFLLGKRLPLVVAAPMALILSFVLTAYPAAMEPLWLRHMVTGGMSSCCSLAQTPDWRAAASALVLAFGVIAAAVVVLTVLSRHARTILVSVALVGGLVGSGWLAYGLPADPVNARLADQLQCVGDNPRVCLWPELSRQADMIRENAADARKRLQQAGLTVPAELTMDNQPKPGALFIGAWPKPTPSQVRSGVGTALLPPGPPACAEHGPFPGADAYGPTAAWLARTAGADPQEAAGRYGEPENAVATRVLRLPPSQQLTWFQNNSKALRDCTTHPAPAPAPRSQETSR</sequence>
<evidence type="ECO:0000256" key="1">
    <source>
        <dbReference type="SAM" id="MobiDB-lite"/>
    </source>
</evidence>
<dbReference type="Pfam" id="PF23866">
    <property type="entry name" value="DUF7224"/>
    <property type="match status" value="1"/>
</dbReference>
<dbReference type="InterPro" id="IPR055648">
    <property type="entry name" value="DUF7224"/>
</dbReference>
<evidence type="ECO:0000256" key="2">
    <source>
        <dbReference type="SAM" id="Phobius"/>
    </source>
</evidence>
<evidence type="ECO:0000313" key="5">
    <source>
        <dbReference type="Proteomes" id="UP000236047"/>
    </source>
</evidence>
<feature type="region of interest" description="Disordered" evidence="1">
    <location>
        <begin position="404"/>
        <end position="426"/>
    </location>
</feature>
<feature type="transmembrane region" description="Helical" evidence="2">
    <location>
        <begin position="122"/>
        <end position="142"/>
    </location>
</feature>
<reference evidence="5" key="1">
    <citation type="submission" date="2015-09" db="EMBL/GenBank/DDBJ databases">
        <authorList>
            <person name="Graham D.E."/>
            <person name="Mahan K.M."/>
            <person name="Klingeman D.M."/>
            <person name="Fida T."/>
            <person name="Giannone R.J."/>
            <person name="Hettich R.L."/>
            <person name="Parry R.J."/>
            <person name="Spain J.C."/>
        </authorList>
    </citation>
    <scope>NUCLEOTIDE SEQUENCE [LARGE SCALE GENOMIC DNA]</scope>
    <source>
        <strain evidence="5">JCM 4701</strain>
    </source>
</reference>
<feature type="domain" description="DUF7224" evidence="3">
    <location>
        <begin position="267"/>
        <end position="409"/>
    </location>
</feature>
<evidence type="ECO:0000313" key="4">
    <source>
        <dbReference type="EMBL" id="PNE38187.1"/>
    </source>
</evidence>
<accession>A0A2N8PAZ4</accession>
<proteinExistence type="predicted"/>
<keyword evidence="2" id="KW-1133">Transmembrane helix</keyword>
<organism evidence="4 5">
    <name type="scientific">Streptomyces noursei</name>
    <name type="common">Streptomyces albulus</name>
    <dbReference type="NCBI Taxonomy" id="1971"/>
    <lineage>
        <taxon>Bacteria</taxon>
        <taxon>Bacillati</taxon>
        <taxon>Actinomycetota</taxon>
        <taxon>Actinomycetes</taxon>
        <taxon>Kitasatosporales</taxon>
        <taxon>Streptomycetaceae</taxon>
        <taxon>Streptomyces</taxon>
    </lineage>
</organism>
<gene>
    <name evidence="4" type="ORF">AOB60_29320</name>
</gene>
<comment type="caution">
    <text evidence="4">The sequence shown here is derived from an EMBL/GenBank/DDBJ whole genome shotgun (WGS) entry which is preliminary data.</text>
</comment>
<feature type="transmembrane region" description="Helical" evidence="2">
    <location>
        <begin position="225"/>
        <end position="243"/>
    </location>
</feature>
<feature type="transmembrane region" description="Helical" evidence="2">
    <location>
        <begin position="84"/>
        <end position="110"/>
    </location>
</feature>
<name>A0A2N8PAZ4_STRNR</name>
<evidence type="ECO:0000259" key="3">
    <source>
        <dbReference type="Pfam" id="PF23866"/>
    </source>
</evidence>
<keyword evidence="5" id="KW-1185">Reference proteome</keyword>
<keyword evidence="2" id="KW-0812">Transmembrane</keyword>